<feature type="transmembrane region" description="Helical" evidence="5">
    <location>
        <begin position="152"/>
        <end position="173"/>
    </location>
</feature>
<dbReference type="RefSeq" id="WP_171246230.1">
    <property type="nucleotide sequence ID" value="NZ_JABFAJ010000007.1"/>
</dbReference>
<feature type="transmembrane region" description="Helical" evidence="5">
    <location>
        <begin position="78"/>
        <end position="102"/>
    </location>
</feature>
<reference evidence="7 8" key="1">
    <citation type="submission" date="2020-05" db="EMBL/GenBank/DDBJ databases">
        <title>Genome sequence of Isoptericola sp. JC619 isolated from Chilika lagoon, India.</title>
        <authorList>
            <person name="Kumar D."/>
            <person name="Appam K."/>
            <person name="Gandham S."/>
            <person name="Uppada J."/>
            <person name="Sasikala C."/>
            <person name="Venkata Ramana C."/>
        </authorList>
    </citation>
    <scope>NUCLEOTIDE SEQUENCE [LARGE SCALE GENOMIC DNA]</scope>
    <source>
        <strain evidence="7 8">JC619</strain>
    </source>
</reference>
<dbReference type="Pfam" id="PF13515">
    <property type="entry name" value="FUSC_2"/>
    <property type="match status" value="1"/>
</dbReference>
<evidence type="ECO:0000256" key="3">
    <source>
        <dbReference type="ARBA" id="ARBA00022989"/>
    </source>
</evidence>
<evidence type="ECO:0000313" key="8">
    <source>
        <dbReference type="Proteomes" id="UP000557204"/>
    </source>
</evidence>
<protein>
    <recommendedName>
        <fullName evidence="6">Integral membrane bound transporter domain-containing protein</fullName>
    </recommendedName>
</protein>
<dbReference type="Proteomes" id="UP000557204">
    <property type="component" value="Unassembled WGS sequence"/>
</dbReference>
<dbReference type="EMBL" id="JABFAJ010000007">
    <property type="protein sequence ID" value="NNU26719.1"/>
    <property type="molecule type" value="Genomic_DNA"/>
</dbReference>
<dbReference type="InterPro" id="IPR049453">
    <property type="entry name" value="Memb_transporter_dom"/>
</dbReference>
<gene>
    <name evidence="7" type="ORF">HLI28_04070</name>
</gene>
<keyword evidence="4 5" id="KW-0472">Membrane</keyword>
<sequence>MPSHEKTRPWSRVGDWLASPANQTDALQMLKAVVAAMAAWALARFVFGLEQSFLAPWVALLTVHATVHRTFRRGFQMVLAVGTGILVSLVVVVLFESTVWSFGLGVLVGLVLGRFRWWRDEGMTVATTVLFVMTTGYDLSDQRAIDLLPDRLFDTVIGVVVAMLINLVVFPPLNDSSAQRQIDDADERLGQLLQDMAVQMNRSWNSQEEEDWIERTRSVQRDIDHAWSLVRHAREAGWWNPRRRLHPGDEIHSYPEVLRRLEEGVAQTQSIARQVRDSSREAHDWDPRFRDRYIELLDRTGRGVADPDVDVAPLRRDVRQLADDLSDEDLSGRYWPLYGALIANLQAIIEVVDDVATARPVRT</sequence>
<evidence type="ECO:0000256" key="1">
    <source>
        <dbReference type="ARBA" id="ARBA00004141"/>
    </source>
</evidence>
<dbReference type="AlphaFoldDB" id="A0A849K3V3"/>
<accession>A0A849K3V3</accession>
<proteinExistence type="predicted"/>
<organism evidence="7 8">
    <name type="scientific">Isoptericola sediminis</name>
    <dbReference type="NCBI Taxonomy" id="2733572"/>
    <lineage>
        <taxon>Bacteria</taxon>
        <taxon>Bacillati</taxon>
        <taxon>Actinomycetota</taxon>
        <taxon>Actinomycetes</taxon>
        <taxon>Micrococcales</taxon>
        <taxon>Promicromonosporaceae</taxon>
        <taxon>Isoptericola</taxon>
    </lineage>
</organism>
<keyword evidence="2 5" id="KW-0812">Transmembrane</keyword>
<evidence type="ECO:0000256" key="4">
    <source>
        <dbReference type="ARBA" id="ARBA00023136"/>
    </source>
</evidence>
<evidence type="ECO:0000259" key="6">
    <source>
        <dbReference type="Pfam" id="PF13515"/>
    </source>
</evidence>
<comment type="subcellular location">
    <subcellularLocation>
        <location evidence="1">Membrane</location>
        <topology evidence="1">Multi-pass membrane protein</topology>
    </subcellularLocation>
</comment>
<feature type="domain" description="Integral membrane bound transporter" evidence="6">
    <location>
        <begin position="39"/>
        <end position="165"/>
    </location>
</feature>
<evidence type="ECO:0000256" key="5">
    <source>
        <dbReference type="SAM" id="Phobius"/>
    </source>
</evidence>
<evidence type="ECO:0000313" key="7">
    <source>
        <dbReference type="EMBL" id="NNU26719.1"/>
    </source>
</evidence>
<keyword evidence="8" id="KW-1185">Reference proteome</keyword>
<dbReference type="GO" id="GO:0016020">
    <property type="term" value="C:membrane"/>
    <property type="evidence" value="ECO:0007669"/>
    <property type="project" value="UniProtKB-SubCell"/>
</dbReference>
<comment type="caution">
    <text evidence="7">The sequence shown here is derived from an EMBL/GenBank/DDBJ whole genome shotgun (WGS) entry which is preliminary data.</text>
</comment>
<evidence type="ECO:0000256" key="2">
    <source>
        <dbReference type="ARBA" id="ARBA00022692"/>
    </source>
</evidence>
<keyword evidence="3 5" id="KW-1133">Transmembrane helix</keyword>
<name>A0A849K3V3_9MICO</name>